<proteinExistence type="predicted"/>
<gene>
    <name evidence="9" type="ORF">WH95_01090</name>
</gene>
<dbReference type="AlphaFoldDB" id="A0A0M2RGM6"/>
<evidence type="ECO:0000313" key="9">
    <source>
        <dbReference type="EMBL" id="KKJ78708.1"/>
    </source>
</evidence>
<dbReference type="EMBL" id="LANI01000001">
    <property type="protein sequence ID" value="KKJ78708.1"/>
    <property type="molecule type" value="Genomic_DNA"/>
</dbReference>
<feature type="domain" description="GYF" evidence="8">
    <location>
        <begin position="4"/>
        <end position="49"/>
    </location>
</feature>
<feature type="transmembrane region" description="Helical" evidence="6">
    <location>
        <begin position="135"/>
        <end position="155"/>
    </location>
</feature>
<dbReference type="GO" id="GO:0016020">
    <property type="term" value="C:membrane"/>
    <property type="evidence" value="ECO:0007669"/>
    <property type="project" value="UniProtKB-SubCell"/>
</dbReference>
<protein>
    <submittedName>
        <fullName evidence="9">Uncharacterized protein</fullName>
    </submittedName>
</protein>
<evidence type="ECO:0000259" key="7">
    <source>
        <dbReference type="Pfam" id="PF06271"/>
    </source>
</evidence>
<evidence type="ECO:0000313" key="10">
    <source>
        <dbReference type="Proteomes" id="UP000034491"/>
    </source>
</evidence>
<dbReference type="Pfam" id="PF06271">
    <property type="entry name" value="RDD"/>
    <property type="match status" value="1"/>
</dbReference>
<evidence type="ECO:0000256" key="1">
    <source>
        <dbReference type="ARBA" id="ARBA00004141"/>
    </source>
</evidence>
<organism evidence="9 10">
    <name type="scientific">Kiloniella litopenaei</name>
    <dbReference type="NCBI Taxonomy" id="1549748"/>
    <lineage>
        <taxon>Bacteria</taxon>
        <taxon>Pseudomonadati</taxon>
        <taxon>Pseudomonadota</taxon>
        <taxon>Alphaproteobacteria</taxon>
        <taxon>Rhodospirillales</taxon>
        <taxon>Kiloniellaceae</taxon>
        <taxon>Kiloniella</taxon>
    </lineage>
</organism>
<comment type="subcellular location">
    <subcellularLocation>
        <location evidence="1">Membrane</location>
        <topology evidence="1">Multi-pass membrane protein</topology>
    </subcellularLocation>
</comment>
<feature type="compositionally biased region" description="Basic and acidic residues" evidence="5">
    <location>
        <begin position="87"/>
        <end position="101"/>
    </location>
</feature>
<feature type="transmembrane region" description="Helical" evidence="6">
    <location>
        <begin position="279"/>
        <end position="296"/>
    </location>
</feature>
<dbReference type="RefSeq" id="WP_046501807.1">
    <property type="nucleotide sequence ID" value="NZ_LANI01000001.1"/>
</dbReference>
<sequence length="308" mass="34980">METWYYWAENQEFGPVTKLDLYKLYKANVIAGYSFVRAKDSDTWLAYKELRIRRSDFTWDELNGPKSDERELNGPKSNGRELNGPKSNDKEINGDRLRANDDQQSSTSDAASKQGPNDHPKGIWNDVSPHPWRRYFARWVDISIYANLIFSPLLAKFTPADLNKYSEQLSLLELIAILIIVPVIFFGVVAIVNTALIGAFGTTVGKCLLGIKVLGKDNRGLTIQSTAKREALVYIKGFALGLPVLSLIAQMYGYFDLTMDKQTLWDKELNTTIAHRTNNSLQFWIGLIVIGVYLYFSQSPYSPYIAWL</sequence>
<evidence type="ECO:0000256" key="5">
    <source>
        <dbReference type="SAM" id="MobiDB-lite"/>
    </source>
</evidence>
<accession>A0A0M2RGM6</accession>
<feature type="compositionally biased region" description="Low complexity" evidence="5">
    <location>
        <begin position="102"/>
        <end position="114"/>
    </location>
</feature>
<keyword evidence="4 6" id="KW-0472">Membrane</keyword>
<name>A0A0M2RGM6_9PROT</name>
<evidence type="ECO:0000259" key="8">
    <source>
        <dbReference type="Pfam" id="PF14237"/>
    </source>
</evidence>
<dbReference type="InterPro" id="IPR025640">
    <property type="entry name" value="GYF_2"/>
</dbReference>
<keyword evidence="10" id="KW-1185">Reference proteome</keyword>
<comment type="caution">
    <text evidence="9">The sequence shown here is derived from an EMBL/GenBank/DDBJ whole genome shotgun (WGS) entry which is preliminary data.</text>
</comment>
<feature type="transmembrane region" description="Helical" evidence="6">
    <location>
        <begin position="175"/>
        <end position="200"/>
    </location>
</feature>
<feature type="domain" description="RDD" evidence="7">
    <location>
        <begin position="129"/>
        <end position="267"/>
    </location>
</feature>
<reference evidence="9 10" key="1">
    <citation type="submission" date="2015-03" db="EMBL/GenBank/DDBJ databases">
        <title>Genome sequence of Kiloniella sp. P1-1, isolated from the gut microflora of Pacific white shrimp, Penaeus vannamei.</title>
        <authorList>
            <person name="Shao Z."/>
            <person name="Wang L."/>
            <person name="Li X."/>
        </authorList>
    </citation>
    <scope>NUCLEOTIDE SEQUENCE [LARGE SCALE GENOMIC DNA]</scope>
    <source>
        <strain evidence="9 10">P1-1</strain>
    </source>
</reference>
<evidence type="ECO:0000256" key="6">
    <source>
        <dbReference type="SAM" id="Phobius"/>
    </source>
</evidence>
<feature type="region of interest" description="Disordered" evidence="5">
    <location>
        <begin position="63"/>
        <end position="125"/>
    </location>
</feature>
<evidence type="ECO:0000256" key="4">
    <source>
        <dbReference type="ARBA" id="ARBA00023136"/>
    </source>
</evidence>
<dbReference type="InterPro" id="IPR010432">
    <property type="entry name" value="RDD"/>
</dbReference>
<dbReference type="OrthoDB" id="198456at2"/>
<keyword evidence="2 6" id="KW-0812">Transmembrane</keyword>
<dbReference type="Proteomes" id="UP000034491">
    <property type="component" value="Unassembled WGS sequence"/>
</dbReference>
<dbReference type="Pfam" id="PF14237">
    <property type="entry name" value="GYF_2"/>
    <property type="match status" value="1"/>
</dbReference>
<keyword evidence="3 6" id="KW-1133">Transmembrane helix</keyword>
<evidence type="ECO:0000256" key="2">
    <source>
        <dbReference type="ARBA" id="ARBA00022692"/>
    </source>
</evidence>
<evidence type="ECO:0000256" key="3">
    <source>
        <dbReference type="ARBA" id="ARBA00022989"/>
    </source>
</evidence>
<feature type="transmembrane region" description="Helical" evidence="6">
    <location>
        <begin position="233"/>
        <end position="255"/>
    </location>
</feature>